<evidence type="ECO:0000313" key="1">
    <source>
        <dbReference type="EMBL" id="EUC52185.1"/>
    </source>
</evidence>
<comment type="caution">
    <text evidence="1">The sequence shown here is derived from an EMBL/GenBank/DDBJ whole genome shotgun (WGS) entry which is preliminary data.</text>
</comment>
<accession>X8IQT9</accession>
<dbReference type="RefSeq" id="WP_032734300.1">
    <property type="nucleotide sequence ID" value="NZ_JALU01000019.1"/>
</dbReference>
<evidence type="ECO:0000313" key="2">
    <source>
        <dbReference type="Proteomes" id="UP000022645"/>
    </source>
</evidence>
<proteinExistence type="predicted"/>
<gene>
    <name evidence="1" type="ORF">HMPREF0581_0016</name>
</gene>
<sequence>MSKFKLLNNDFIALGVSQKFKYGTDNEQDVSASGTPKWRVQAIPCDSGDQKPDIINVTIESFDDLESTITPGMVTFTDLFIHTSYNRDKGGNIIWFTASDVKKVK</sequence>
<name>X8IQT9_9FIRM</name>
<organism evidence="1 2">
    <name type="scientific">Mogibacterium timidum ATCC 33093</name>
    <dbReference type="NCBI Taxonomy" id="1401079"/>
    <lineage>
        <taxon>Bacteria</taxon>
        <taxon>Bacillati</taxon>
        <taxon>Bacillota</taxon>
        <taxon>Clostridia</taxon>
        <taxon>Peptostreptococcales</taxon>
        <taxon>Anaerovoracaceae</taxon>
        <taxon>Mogibacterium</taxon>
    </lineage>
</organism>
<dbReference type="EMBL" id="JALU01000019">
    <property type="protein sequence ID" value="EUC52185.1"/>
    <property type="molecule type" value="Genomic_DNA"/>
</dbReference>
<protein>
    <submittedName>
        <fullName evidence="1">Uncharacterized protein</fullName>
    </submittedName>
</protein>
<reference evidence="1 2" key="1">
    <citation type="submission" date="2014-01" db="EMBL/GenBank/DDBJ databases">
        <authorList>
            <person name="Durkin A.S."/>
            <person name="McCorrison J."/>
            <person name="Torralba M."/>
            <person name="Gillis M."/>
            <person name="Haft D.H."/>
            <person name="Methe B."/>
            <person name="Sutton G."/>
            <person name="Nelson K.E."/>
        </authorList>
    </citation>
    <scope>NUCLEOTIDE SEQUENCE [LARGE SCALE GENOMIC DNA]</scope>
    <source>
        <strain evidence="1 2">ATCC 33093</strain>
    </source>
</reference>
<dbReference type="AlphaFoldDB" id="X8IQT9"/>
<dbReference type="Proteomes" id="UP000022645">
    <property type="component" value="Unassembled WGS sequence"/>
</dbReference>